<evidence type="ECO:0000256" key="9">
    <source>
        <dbReference type="ARBA" id="ARBA00023049"/>
    </source>
</evidence>
<evidence type="ECO:0000256" key="6">
    <source>
        <dbReference type="ARBA" id="ARBA00022801"/>
    </source>
</evidence>
<keyword evidence="9" id="KW-0482">Metalloprotease</keyword>
<feature type="transmembrane region" description="Helical" evidence="11">
    <location>
        <begin position="230"/>
        <end position="255"/>
    </location>
</feature>
<evidence type="ECO:0000256" key="5">
    <source>
        <dbReference type="ARBA" id="ARBA00022723"/>
    </source>
</evidence>
<gene>
    <name evidence="13" type="ORF">MNKW57_09460</name>
</gene>
<dbReference type="PANTHER" id="PTHR43221">
    <property type="entry name" value="PROTEASE HTPX"/>
    <property type="match status" value="1"/>
</dbReference>
<dbReference type="CDD" id="cd07340">
    <property type="entry name" value="M48B_Htpx_like"/>
    <property type="match status" value="1"/>
</dbReference>
<evidence type="ECO:0000256" key="2">
    <source>
        <dbReference type="ARBA" id="ARBA00022475"/>
    </source>
</evidence>
<dbReference type="RefSeq" id="WP_285763179.1">
    <property type="nucleotide sequence ID" value="NZ_BSYJ01000002.1"/>
</dbReference>
<keyword evidence="5" id="KW-0479">Metal-binding</keyword>
<evidence type="ECO:0000313" key="13">
    <source>
        <dbReference type="EMBL" id="GMG86625.1"/>
    </source>
</evidence>
<dbReference type="Gene3D" id="3.30.2010.10">
    <property type="entry name" value="Metalloproteases ('zincins'), catalytic domain"/>
    <property type="match status" value="1"/>
</dbReference>
<reference evidence="13 14" key="1">
    <citation type="submission" date="2023-04" db="EMBL/GenBank/DDBJ databases">
        <title>Marinobulbifer ophiurae gen. nov., sp. Nov., isolate from tissue of brittle star Ophioplocus japonicus.</title>
        <authorList>
            <person name="Kawano K."/>
            <person name="Sawayama S."/>
            <person name="Nakagawa S."/>
        </authorList>
    </citation>
    <scope>NUCLEOTIDE SEQUENCE [LARGE SCALE GENOMIC DNA]</scope>
    <source>
        <strain evidence="13 14">NKW57</strain>
    </source>
</reference>
<evidence type="ECO:0000256" key="3">
    <source>
        <dbReference type="ARBA" id="ARBA00022670"/>
    </source>
</evidence>
<evidence type="ECO:0000256" key="4">
    <source>
        <dbReference type="ARBA" id="ARBA00022692"/>
    </source>
</evidence>
<keyword evidence="7" id="KW-0862">Zinc</keyword>
<dbReference type="InterPro" id="IPR050083">
    <property type="entry name" value="HtpX_protease"/>
</dbReference>
<keyword evidence="10 11" id="KW-0472">Membrane</keyword>
<organism evidence="13 14">
    <name type="scientific">Biformimicrobium ophioploci</name>
    <dbReference type="NCBI Taxonomy" id="3036711"/>
    <lineage>
        <taxon>Bacteria</taxon>
        <taxon>Pseudomonadati</taxon>
        <taxon>Pseudomonadota</taxon>
        <taxon>Gammaproteobacteria</taxon>
        <taxon>Cellvibrionales</taxon>
        <taxon>Microbulbiferaceae</taxon>
        <taxon>Biformimicrobium</taxon>
    </lineage>
</organism>
<feature type="transmembrane region" description="Helical" evidence="11">
    <location>
        <begin position="61"/>
        <end position="82"/>
    </location>
</feature>
<evidence type="ECO:0000256" key="11">
    <source>
        <dbReference type="SAM" id="Phobius"/>
    </source>
</evidence>
<dbReference type="Pfam" id="PF01435">
    <property type="entry name" value="Peptidase_M48"/>
    <property type="match status" value="1"/>
</dbReference>
<evidence type="ECO:0000256" key="10">
    <source>
        <dbReference type="ARBA" id="ARBA00023136"/>
    </source>
</evidence>
<dbReference type="Proteomes" id="UP001224392">
    <property type="component" value="Unassembled WGS sequence"/>
</dbReference>
<keyword evidence="3" id="KW-0645">Protease</keyword>
<feature type="transmembrane region" description="Helical" evidence="11">
    <location>
        <begin position="188"/>
        <end position="210"/>
    </location>
</feature>
<comment type="caution">
    <text evidence="13">The sequence shown here is derived from an EMBL/GenBank/DDBJ whole genome shotgun (WGS) entry which is preliminary data.</text>
</comment>
<dbReference type="PANTHER" id="PTHR43221:SF2">
    <property type="entry name" value="PROTEASE HTPX HOMOLOG"/>
    <property type="match status" value="1"/>
</dbReference>
<keyword evidence="14" id="KW-1185">Reference proteome</keyword>
<comment type="cofactor">
    <cofactor evidence="1">
        <name>Zn(2+)</name>
        <dbReference type="ChEBI" id="CHEBI:29105"/>
    </cofactor>
</comment>
<protein>
    <submittedName>
        <fullName evidence="13">M48 family metallopeptidase</fullName>
    </submittedName>
</protein>
<keyword evidence="4 11" id="KW-0812">Transmembrane</keyword>
<evidence type="ECO:0000313" key="14">
    <source>
        <dbReference type="Proteomes" id="UP001224392"/>
    </source>
</evidence>
<feature type="transmembrane region" description="Helical" evidence="11">
    <location>
        <begin position="15"/>
        <end position="41"/>
    </location>
</feature>
<keyword evidence="6" id="KW-0378">Hydrolase</keyword>
<keyword evidence="8 11" id="KW-1133">Transmembrane helix</keyword>
<evidence type="ECO:0000256" key="8">
    <source>
        <dbReference type="ARBA" id="ARBA00022989"/>
    </source>
</evidence>
<evidence type="ECO:0000259" key="12">
    <source>
        <dbReference type="Pfam" id="PF01435"/>
    </source>
</evidence>
<name>A0ABQ6LX06_9GAMM</name>
<dbReference type="InterPro" id="IPR001915">
    <property type="entry name" value="Peptidase_M48"/>
</dbReference>
<evidence type="ECO:0000256" key="7">
    <source>
        <dbReference type="ARBA" id="ARBA00022833"/>
    </source>
</evidence>
<feature type="domain" description="Peptidase M48" evidence="12">
    <location>
        <begin position="113"/>
        <end position="336"/>
    </location>
</feature>
<dbReference type="EMBL" id="BSYJ01000002">
    <property type="protein sequence ID" value="GMG86625.1"/>
    <property type="molecule type" value="Genomic_DNA"/>
</dbReference>
<accession>A0ABQ6LX06</accession>
<proteinExistence type="predicted"/>
<evidence type="ECO:0000256" key="1">
    <source>
        <dbReference type="ARBA" id="ARBA00001947"/>
    </source>
</evidence>
<sequence length="652" mass="70350">MNFFEYQDRARRSSALYLSLFALAVFLLIGLTTLLFALMAFQGSGQPLSEFELLQVAQIVGWQNIGWIALTVCGVVAIASLFKLRELSGGGRTVAEAMGGRLINLDSQDQAERRALNVVEEMAIASGTPVPDVYVIEDQAINAFAAGYKEADAVVGLTRGCIEKLDRAELQGVVAHEFSHIFNGDMRLNIRLIGMLHGILFIGLVGSWLLRSATYRSPYSYRSSSRRGNGVLALFGIGAALMAIGYIGTFFGNMIKAAVSRQREYLADASAVQFTRDSSGIAGALKKIGGNSFGSQMSAGRTSEFSHMFFANGLKQRFSSFFSTHPALADRIQRIEPSWDGQYPAVAALAPDTATVNEKSVPTAAQAAAAQQISGINTSNNNSYSTAAVAQSINSIGHPGEAHMASSFQMLANLDDRVRAAAHEPFAARALIYLLVMPIEGTERDSARTLLEEIAHPGVRREMGKIEDAVRALPAAQRLAALDLSVPAIKRLAPFQYEVFKRNLLRLLELDGTLHLREWALYRVLMHAMEGSNGGRAVTVSKGQVPAAASTLLAAMAHCVDAEYLDANSAYIAGLEALALPVRPLPLQKDITIELLDNAVAVCSRLKPLHKPRLLKALVKVIEHDGQVDAPEAEMLRAIADTLDCPMPPIVG</sequence>
<keyword evidence="2" id="KW-1003">Cell membrane</keyword>